<evidence type="ECO:0000256" key="7">
    <source>
        <dbReference type="RuleBase" id="RU361158"/>
    </source>
</evidence>
<protein>
    <recommendedName>
        <fullName evidence="7">Chalcone-flavonone isomerase family protein</fullName>
    </recommendedName>
</protein>
<comment type="similarity">
    <text evidence="2 7">Belongs to the chalcone isomerase family.</text>
</comment>
<proteinExistence type="inferred from homology"/>
<dbReference type="UniPathway" id="UPA00154"/>
<keyword evidence="9" id="KW-1185">Reference proteome</keyword>
<comment type="pathway">
    <text evidence="1">Secondary metabolite biosynthesis; flavonoid biosynthesis.</text>
</comment>
<evidence type="ECO:0000313" key="10">
    <source>
        <dbReference type="RefSeq" id="XP_030524476.1"/>
    </source>
</evidence>
<reference evidence="10" key="2">
    <citation type="submission" date="2025-08" db="UniProtKB">
        <authorList>
            <consortium name="RefSeq"/>
        </authorList>
    </citation>
    <scope>IDENTIFICATION</scope>
    <source>
        <tissue evidence="10">Leaf</tissue>
    </source>
</reference>
<evidence type="ECO:0000256" key="4">
    <source>
        <dbReference type="ARBA" id="ARBA00023241"/>
    </source>
</evidence>
<dbReference type="Pfam" id="PF02431">
    <property type="entry name" value="Chalcone"/>
    <property type="match status" value="1"/>
</dbReference>
<evidence type="ECO:0000256" key="2">
    <source>
        <dbReference type="ARBA" id="ARBA00007166"/>
    </source>
</evidence>
<reference evidence="9" key="1">
    <citation type="submission" date="2025-05" db="UniProtKB">
        <authorList>
            <consortium name="RefSeq"/>
        </authorList>
    </citation>
    <scope>NUCLEOTIDE SEQUENCE [LARGE SCALE GENOMIC DNA]</scope>
</reference>
<name>A0A8B8NPN8_9MYRT</name>
<dbReference type="InterPro" id="IPR016088">
    <property type="entry name" value="Chalcone_isomerase_3-sand"/>
</dbReference>
<dbReference type="Proteomes" id="UP000827889">
    <property type="component" value="Chromosome 2"/>
</dbReference>
<evidence type="ECO:0000313" key="9">
    <source>
        <dbReference type="Proteomes" id="UP000827889"/>
    </source>
</evidence>
<dbReference type="InterPro" id="IPR044164">
    <property type="entry name" value="CFI"/>
</dbReference>
<dbReference type="InterPro" id="IPR036298">
    <property type="entry name" value="Chalcone_isomerase_sf"/>
</dbReference>
<dbReference type="SUPFAM" id="SSF54626">
    <property type="entry name" value="Chalcone isomerase"/>
    <property type="match status" value="1"/>
</dbReference>
<dbReference type="RefSeq" id="XP_030524476.1">
    <property type="nucleotide sequence ID" value="XM_030668616.2"/>
</dbReference>
<dbReference type="InterPro" id="IPR016087">
    <property type="entry name" value="Chalcone_isomerase"/>
</dbReference>
<dbReference type="GO" id="GO:0045430">
    <property type="term" value="F:chalcone isomerase activity"/>
    <property type="evidence" value="ECO:0007669"/>
    <property type="project" value="UniProtKB-EC"/>
</dbReference>
<dbReference type="OrthoDB" id="1903537at2759"/>
<accession>A0A8B8NPN8</accession>
<gene>
    <name evidence="10" type="primary">LOC115736770</name>
</gene>
<dbReference type="GeneID" id="115736770"/>
<keyword evidence="4" id="KW-0284">Flavonoid biosynthesis</keyword>
<dbReference type="Gene3D" id="3.50.70.10">
    <property type="match status" value="1"/>
</dbReference>
<dbReference type="GO" id="GO:0009813">
    <property type="term" value="P:flavonoid biosynthetic process"/>
    <property type="evidence" value="ECO:0007669"/>
    <property type="project" value="UniProtKB-UniPathway"/>
</dbReference>
<dbReference type="AlphaFoldDB" id="A0A8B8NPN8"/>
<dbReference type="Gene3D" id="1.10.890.20">
    <property type="match status" value="1"/>
</dbReference>
<comment type="catalytic activity">
    <reaction evidence="6">
        <text>a chalcone = a flavanone.</text>
        <dbReference type="EC" id="5.5.1.6"/>
    </reaction>
</comment>
<evidence type="ECO:0000256" key="1">
    <source>
        <dbReference type="ARBA" id="ARBA00004966"/>
    </source>
</evidence>
<comment type="function">
    <text evidence="5">Catalyzes the intramolecular cyclization of bicyclic chalcones into tricyclic (S)-flavanones. Responsible for the isomerization of 4,2',4',6'-tetrahydroxychalcone (also termed chalcone) into naringenin.</text>
</comment>
<organism evidence="9 10">
    <name type="scientific">Rhodamnia argentea</name>
    <dbReference type="NCBI Taxonomy" id="178133"/>
    <lineage>
        <taxon>Eukaryota</taxon>
        <taxon>Viridiplantae</taxon>
        <taxon>Streptophyta</taxon>
        <taxon>Embryophyta</taxon>
        <taxon>Tracheophyta</taxon>
        <taxon>Spermatophyta</taxon>
        <taxon>Magnoliopsida</taxon>
        <taxon>eudicotyledons</taxon>
        <taxon>Gunneridae</taxon>
        <taxon>Pentapetalae</taxon>
        <taxon>rosids</taxon>
        <taxon>malvids</taxon>
        <taxon>Myrtales</taxon>
        <taxon>Myrtaceae</taxon>
        <taxon>Myrtoideae</taxon>
        <taxon>Myrteae</taxon>
        <taxon>Australasian group</taxon>
        <taxon>Rhodamnia</taxon>
    </lineage>
</organism>
<keyword evidence="3 10" id="KW-0413">Isomerase</keyword>
<feature type="domain" description="Chalcone isomerase" evidence="8">
    <location>
        <begin position="14"/>
        <end position="216"/>
    </location>
</feature>
<dbReference type="InterPro" id="IPR016089">
    <property type="entry name" value="Chalcone_isomerase_bundle_sf"/>
</dbReference>
<sequence length="241" mass="25778">MTPPPSAAVSEVQVESVKFPPSVKPPGSSKTFFLGGAGERGLEIQGKFIKFTAIGVYLEDAALPSLAAKWSGKSAEELADSVEFFRDIVTGPFEKFSRVTMILPLTGAQYAEKVTENCVKYWQSVGSYTDAEAAAVEKFREAFKDKSFPPGASILFTQLPNGSLTIAFSEDGSIPEASNTVIENKPLSEAVLESMIGKHGVSPQAKTSLASRIHELLRDCEKKADEVDKNVAPTAAEVSVA</sequence>
<evidence type="ECO:0000256" key="3">
    <source>
        <dbReference type="ARBA" id="ARBA00023235"/>
    </source>
</evidence>
<evidence type="ECO:0000256" key="6">
    <source>
        <dbReference type="ARBA" id="ARBA00034056"/>
    </source>
</evidence>
<evidence type="ECO:0000259" key="8">
    <source>
        <dbReference type="Pfam" id="PF02431"/>
    </source>
</evidence>
<evidence type="ECO:0000256" key="5">
    <source>
        <dbReference type="ARBA" id="ARBA00025429"/>
    </source>
</evidence>
<dbReference type="KEGG" id="rarg:115736770"/>
<dbReference type="PANTHER" id="PTHR28039:SF8">
    <property type="entry name" value="CHALCONE--FLAVANONE ISOMERASE 1-RELATED"/>
    <property type="match status" value="1"/>
</dbReference>
<dbReference type="PANTHER" id="PTHR28039">
    <property type="entry name" value="CHALCONE--FLAVONONE ISOMERASE 1-RELATED"/>
    <property type="match status" value="1"/>
</dbReference>